<dbReference type="Proteomes" id="UP000014500">
    <property type="component" value="Unassembled WGS sequence"/>
</dbReference>
<dbReference type="InterPro" id="IPR013098">
    <property type="entry name" value="Ig_I-set"/>
</dbReference>
<dbReference type="GO" id="GO:0098632">
    <property type="term" value="F:cell-cell adhesion mediator activity"/>
    <property type="evidence" value="ECO:0007669"/>
    <property type="project" value="TreeGrafter"/>
</dbReference>
<dbReference type="EnsemblMetazoa" id="SMAR014023-RA">
    <property type="protein sequence ID" value="SMAR014023-PA"/>
    <property type="gene ID" value="SMAR014023"/>
</dbReference>
<dbReference type="SMART" id="SM00409">
    <property type="entry name" value="IG"/>
    <property type="match status" value="2"/>
</dbReference>
<keyword evidence="1" id="KW-0393">Immunoglobulin domain</keyword>
<dbReference type="Pfam" id="PF13927">
    <property type="entry name" value="Ig_3"/>
    <property type="match status" value="1"/>
</dbReference>
<dbReference type="GO" id="GO:0030424">
    <property type="term" value="C:axon"/>
    <property type="evidence" value="ECO:0007669"/>
    <property type="project" value="TreeGrafter"/>
</dbReference>
<feature type="domain" description="Ig-like" evidence="2">
    <location>
        <begin position="2"/>
        <end position="93"/>
    </location>
</feature>
<accession>T1JJJ3</accession>
<organism evidence="3 4">
    <name type="scientific">Strigamia maritima</name>
    <name type="common">European centipede</name>
    <name type="synonym">Geophilus maritimus</name>
    <dbReference type="NCBI Taxonomy" id="126957"/>
    <lineage>
        <taxon>Eukaryota</taxon>
        <taxon>Metazoa</taxon>
        <taxon>Ecdysozoa</taxon>
        <taxon>Arthropoda</taxon>
        <taxon>Myriapoda</taxon>
        <taxon>Chilopoda</taxon>
        <taxon>Pleurostigmophora</taxon>
        <taxon>Geophilomorpha</taxon>
        <taxon>Linotaeniidae</taxon>
        <taxon>Strigamia</taxon>
    </lineage>
</organism>
<reference evidence="3" key="2">
    <citation type="submission" date="2015-02" db="UniProtKB">
        <authorList>
            <consortium name="EnsemblMetazoa"/>
        </authorList>
    </citation>
    <scope>IDENTIFICATION</scope>
</reference>
<sequence length="204" mass="22427">PPKVTPFSFQDELIREGARARIQCVIREGQSPIKITWLKDGQLIAPDQGVLIREIDEFSSILMISSISPRHNGNYTCKATNAAGTAQHTAPLFVNVPPKIVHFAFQDDQFFKGMRAQIVCAVSQGDMPITFQWLKDGKSISTSMGITTRNYDEHANSLTIENVSSAHTGNYTCVASNRAAKVSHTAQLLVHGTVSNSLSVHWTM</sequence>
<dbReference type="Pfam" id="PF07679">
    <property type="entry name" value="I-set"/>
    <property type="match status" value="1"/>
</dbReference>
<dbReference type="PANTHER" id="PTHR10075">
    <property type="entry name" value="BASIGIN RELATED"/>
    <property type="match status" value="1"/>
</dbReference>
<feature type="domain" description="Ig-like" evidence="2">
    <location>
        <begin position="98"/>
        <end position="183"/>
    </location>
</feature>
<dbReference type="HOGENOM" id="CLU_1346208_0_0_1"/>
<dbReference type="PROSITE" id="PS50835">
    <property type="entry name" value="IG_LIKE"/>
    <property type="match status" value="2"/>
</dbReference>
<dbReference type="PANTHER" id="PTHR10075:SF14">
    <property type="entry name" value="CELL ADHESION MOLECULE DSCAM2-RELATED"/>
    <property type="match status" value="1"/>
</dbReference>
<dbReference type="GO" id="GO:0007156">
    <property type="term" value="P:homophilic cell adhesion via plasma membrane adhesion molecules"/>
    <property type="evidence" value="ECO:0007669"/>
    <property type="project" value="TreeGrafter"/>
</dbReference>
<dbReference type="GO" id="GO:0007411">
    <property type="term" value="P:axon guidance"/>
    <property type="evidence" value="ECO:0007669"/>
    <property type="project" value="TreeGrafter"/>
</dbReference>
<dbReference type="Gene3D" id="2.60.40.10">
    <property type="entry name" value="Immunoglobulins"/>
    <property type="match status" value="2"/>
</dbReference>
<dbReference type="EMBL" id="JH431261">
    <property type="status" value="NOT_ANNOTATED_CDS"/>
    <property type="molecule type" value="Genomic_DNA"/>
</dbReference>
<dbReference type="InterPro" id="IPR003599">
    <property type="entry name" value="Ig_sub"/>
</dbReference>
<dbReference type="GO" id="GO:0005886">
    <property type="term" value="C:plasma membrane"/>
    <property type="evidence" value="ECO:0007669"/>
    <property type="project" value="TreeGrafter"/>
</dbReference>
<keyword evidence="4" id="KW-1185">Reference proteome</keyword>
<dbReference type="eggNOG" id="KOG3510">
    <property type="taxonomic scope" value="Eukaryota"/>
</dbReference>
<protein>
    <recommendedName>
        <fullName evidence="2">Ig-like domain-containing protein</fullName>
    </recommendedName>
</protein>
<dbReference type="SMART" id="SM00408">
    <property type="entry name" value="IGc2"/>
    <property type="match status" value="2"/>
</dbReference>
<dbReference type="InterPro" id="IPR007110">
    <property type="entry name" value="Ig-like_dom"/>
</dbReference>
<reference evidence="4" key="1">
    <citation type="submission" date="2011-05" db="EMBL/GenBank/DDBJ databases">
        <authorList>
            <person name="Richards S.R."/>
            <person name="Qu J."/>
            <person name="Jiang H."/>
            <person name="Jhangiani S.N."/>
            <person name="Agravi P."/>
            <person name="Goodspeed R."/>
            <person name="Gross S."/>
            <person name="Mandapat C."/>
            <person name="Jackson L."/>
            <person name="Mathew T."/>
            <person name="Pu L."/>
            <person name="Thornton R."/>
            <person name="Saada N."/>
            <person name="Wilczek-Boney K.B."/>
            <person name="Lee S."/>
            <person name="Kovar C."/>
            <person name="Wu Y."/>
            <person name="Scherer S.E."/>
            <person name="Worley K.C."/>
            <person name="Muzny D.M."/>
            <person name="Gibbs R."/>
        </authorList>
    </citation>
    <scope>NUCLEOTIDE SEQUENCE</scope>
    <source>
        <strain evidence="4">Brora</strain>
    </source>
</reference>
<evidence type="ECO:0000313" key="4">
    <source>
        <dbReference type="Proteomes" id="UP000014500"/>
    </source>
</evidence>
<evidence type="ECO:0000259" key="2">
    <source>
        <dbReference type="PROSITE" id="PS50835"/>
    </source>
</evidence>
<evidence type="ECO:0000256" key="1">
    <source>
        <dbReference type="ARBA" id="ARBA00023319"/>
    </source>
</evidence>
<dbReference type="PhylomeDB" id="T1JJJ3"/>
<evidence type="ECO:0000313" key="3">
    <source>
        <dbReference type="EnsemblMetazoa" id="SMAR014023-PA"/>
    </source>
</evidence>
<dbReference type="AlphaFoldDB" id="T1JJJ3"/>
<dbReference type="OMA" id="NDEQCAM"/>
<dbReference type="GO" id="GO:0070593">
    <property type="term" value="P:dendrite self-avoidance"/>
    <property type="evidence" value="ECO:0007669"/>
    <property type="project" value="TreeGrafter"/>
</dbReference>
<dbReference type="STRING" id="126957.T1JJJ3"/>
<dbReference type="FunFam" id="2.60.40.10:FF:000333">
    <property type="entry name" value="Down syndrome cell adhesion molecule"/>
    <property type="match status" value="2"/>
</dbReference>
<dbReference type="InterPro" id="IPR036179">
    <property type="entry name" value="Ig-like_dom_sf"/>
</dbReference>
<name>T1JJJ3_STRMM</name>
<dbReference type="InterPro" id="IPR003598">
    <property type="entry name" value="Ig_sub2"/>
</dbReference>
<dbReference type="InterPro" id="IPR013783">
    <property type="entry name" value="Ig-like_fold"/>
</dbReference>
<dbReference type="SUPFAM" id="SSF48726">
    <property type="entry name" value="Immunoglobulin"/>
    <property type="match status" value="2"/>
</dbReference>
<proteinExistence type="predicted"/>